<dbReference type="GO" id="GO:0006272">
    <property type="term" value="P:leading strand elongation"/>
    <property type="evidence" value="ECO:0007669"/>
    <property type="project" value="TreeGrafter"/>
</dbReference>
<evidence type="ECO:0000313" key="3">
    <source>
        <dbReference type="Proteomes" id="UP001190926"/>
    </source>
</evidence>
<evidence type="ECO:0000256" key="1">
    <source>
        <dbReference type="SAM" id="Phobius"/>
    </source>
</evidence>
<evidence type="ECO:0000313" key="2">
    <source>
        <dbReference type="EMBL" id="KAH6837661.1"/>
    </source>
</evidence>
<gene>
    <name evidence="2" type="ORF">C2S53_017067</name>
</gene>
<keyword evidence="2" id="KW-0239">DNA-directed DNA polymerase</keyword>
<dbReference type="Gene3D" id="3.30.70.2820">
    <property type="match status" value="1"/>
</dbReference>
<dbReference type="GO" id="GO:0003688">
    <property type="term" value="F:DNA replication origin binding"/>
    <property type="evidence" value="ECO:0007669"/>
    <property type="project" value="TreeGrafter"/>
</dbReference>
<dbReference type="GO" id="GO:0003697">
    <property type="term" value="F:single-stranded DNA binding"/>
    <property type="evidence" value="ECO:0007669"/>
    <property type="project" value="TreeGrafter"/>
</dbReference>
<keyword evidence="2" id="KW-0808">Transferase</keyword>
<organism evidence="2 3">
    <name type="scientific">Perilla frutescens var. hirtella</name>
    <name type="common">Perilla citriodora</name>
    <name type="synonym">Perilla setoyensis</name>
    <dbReference type="NCBI Taxonomy" id="608512"/>
    <lineage>
        <taxon>Eukaryota</taxon>
        <taxon>Viridiplantae</taxon>
        <taxon>Streptophyta</taxon>
        <taxon>Embryophyta</taxon>
        <taxon>Tracheophyta</taxon>
        <taxon>Spermatophyta</taxon>
        <taxon>Magnoliopsida</taxon>
        <taxon>eudicotyledons</taxon>
        <taxon>Gunneridae</taxon>
        <taxon>Pentapetalae</taxon>
        <taxon>asterids</taxon>
        <taxon>lamiids</taxon>
        <taxon>Lamiales</taxon>
        <taxon>Lamiaceae</taxon>
        <taxon>Nepetoideae</taxon>
        <taxon>Elsholtzieae</taxon>
        <taxon>Perilla</taxon>
    </lineage>
</organism>
<comment type="caution">
    <text evidence="2">The sequence shown here is derived from an EMBL/GenBank/DDBJ whole genome shotgun (WGS) entry which is preliminary data.</text>
</comment>
<dbReference type="PANTHER" id="PTHR45861:SF1">
    <property type="entry name" value="DNA POLYMERASE ALPHA CATALYTIC SUBUNIT"/>
    <property type="match status" value="1"/>
</dbReference>
<dbReference type="AlphaFoldDB" id="A0AAD4JPI7"/>
<feature type="transmembrane region" description="Helical" evidence="1">
    <location>
        <begin position="6"/>
        <end position="27"/>
    </location>
</feature>
<sequence>MLGVHFQRSWIVLIVLSTLLLPIYIFASTILRALGQDEVIAKEAGRVALCEKQKKSSIDIKGTIAKLEKDLEESQRALRAQFHELASELKAEITKELLKRNVSTFSMTVVKRNYAFERSDIPHEENYVLKISYPFKDPSLPSNLKGNNFTLL</sequence>
<dbReference type="GO" id="GO:0006273">
    <property type="term" value="P:lagging strand elongation"/>
    <property type="evidence" value="ECO:0007669"/>
    <property type="project" value="TreeGrafter"/>
</dbReference>
<dbReference type="EMBL" id="SDAM02000017">
    <property type="protein sequence ID" value="KAH6837661.1"/>
    <property type="molecule type" value="Genomic_DNA"/>
</dbReference>
<dbReference type="Proteomes" id="UP001190926">
    <property type="component" value="Unassembled WGS sequence"/>
</dbReference>
<keyword evidence="1" id="KW-0472">Membrane</keyword>
<dbReference type="GO" id="GO:0003682">
    <property type="term" value="F:chromatin binding"/>
    <property type="evidence" value="ECO:0007669"/>
    <property type="project" value="TreeGrafter"/>
</dbReference>
<protein>
    <submittedName>
        <fullName evidence="2">DNA-directed DNA polymerase</fullName>
    </submittedName>
</protein>
<proteinExistence type="predicted"/>
<dbReference type="GO" id="GO:0003887">
    <property type="term" value="F:DNA-directed DNA polymerase activity"/>
    <property type="evidence" value="ECO:0007669"/>
    <property type="project" value="UniProtKB-KW"/>
</dbReference>
<keyword evidence="1" id="KW-1133">Transmembrane helix</keyword>
<dbReference type="PANTHER" id="PTHR45861">
    <property type="entry name" value="DNA POLYMERASE ALPHA CATALYTIC SUBUNIT"/>
    <property type="match status" value="1"/>
</dbReference>
<keyword evidence="2" id="KW-0548">Nucleotidyltransferase</keyword>
<reference evidence="2 3" key="1">
    <citation type="journal article" date="2021" name="Nat. Commun.">
        <title>Incipient diploidization of the medicinal plant Perilla within 10,000 years.</title>
        <authorList>
            <person name="Zhang Y."/>
            <person name="Shen Q."/>
            <person name="Leng L."/>
            <person name="Zhang D."/>
            <person name="Chen S."/>
            <person name="Shi Y."/>
            <person name="Ning Z."/>
            <person name="Chen S."/>
        </authorList>
    </citation>
    <scope>NUCLEOTIDE SEQUENCE [LARGE SCALE GENOMIC DNA]</scope>
    <source>
        <strain evidence="3">cv. PC099</strain>
    </source>
</reference>
<dbReference type="GO" id="GO:1902975">
    <property type="term" value="P:mitotic DNA replication initiation"/>
    <property type="evidence" value="ECO:0007669"/>
    <property type="project" value="TreeGrafter"/>
</dbReference>
<name>A0AAD4JPI7_PERFH</name>
<dbReference type="GO" id="GO:0005658">
    <property type="term" value="C:alpha DNA polymerase:primase complex"/>
    <property type="evidence" value="ECO:0007669"/>
    <property type="project" value="TreeGrafter"/>
</dbReference>
<keyword evidence="3" id="KW-1185">Reference proteome</keyword>
<accession>A0AAD4JPI7</accession>
<keyword evidence="1" id="KW-0812">Transmembrane</keyword>